<dbReference type="RefSeq" id="WP_377004310.1">
    <property type="nucleotide sequence ID" value="NZ_JBHSGG010000024.1"/>
</dbReference>
<dbReference type="PRINTS" id="PR01438">
    <property type="entry name" value="UNVRSLSTRESS"/>
</dbReference>
<protein>
    <submittedName>
        <fullName evidence="3">Universal stress protein</fullName>
    </submittedName>
</protein>
<evidence type="ECO:0000259" key="2">
    <source>
        <dbReference type="Pfam" id="PF00582"/>
    </source>
</evidence>
<evidence type="ECO:0000313" key="4">
    <source>
        <dbReference type="Proteomes" id="UP001595892"/>
    </source>
</evidence>
<dbReference type="SUPFAM" id="SSF52402">
    <property type="entry name" value="Adenine nucleotide alpha hydrolases-like"/>
    <property type="match status" value="2"/>
</dbReference>
<evidence type="ECO:0000313" key="3">
    <source>
        <dbReference type="EMBL" id="MFC4728281.1"/>
    </source>
</evidence>
<proteinExistence type="inferred from homology"/>
<reference evidence="4" key="1">
    <citation type="journal article" date="2019" name="Int. J. Syst. Evol. Microbiol.">
        <title>The Global Catalogue of Microorganisms (GCM) 10K type strain sequencing project: providing services to taxonomists for standard genome sequencing and annotation.</title>
        <authorList>
            <consortium name="The Broad Institute Genomics Platform"/>
            <consortium name="The Broad Institute Genome Sequencing Center for Infectious Disease"/>
            <person name="Wu L."/>
            <person name="Ma J."/>
        </authorList>
    </citation>
    <scope>NUCLEOTIDE SEQUENCE [LARGE SCALE GENOMIC DNA]</scope>
    <source>
        <strain evidence="4">CGMCC 1.13574</strain>
    </source>
</reference>
<dbReference type="CDD" id="cd00293">
    <property type="entry name" value="USP-like"/>
    <property type="match status" value="1"/>
</dbReference>
<dbReference type="Gene3D" id="3.40.50.12370">
    <property type="match status" value="1"/>
</dbReference>
<name>A0ABV9NJ14_9GAMM</name>
<sequence length="282" mass="29676">MLRDIVVPMTGTPADGDALETAIDLAARHNGHLTVLEIVNLPMPAISPWGFTADLSVGDVYTTLRARAHENVERLRARLQREAVPAEVCLVEAPLLGPSGAAARSARYADLAVVAGAAGLGGDAKAEVADTYFGSLLFESGRPVLVVPRGAPHTGPLRHVVVAWRPTPEAARALHDALPLLREAETVDVVIVDPIGGEMGEGDEPGAAIARHLARHGIKVEVVVRQAEDRAISGVLLDHVARTGADLLVVGGYGHSKLREWVMGGVTRELLAAAPLPVLYAH</sequence>
<dbReference type="Pfam" id="PF00582">
    <property type="entry name" value="Usp"/>
    <property type="match status" value="2"/>
</dbReference>
<accession>A0ABV9NJ14</accession>
<evidence type="ECO:0000256" key="1">
    <source>
        <dbReference type="ARBA" id="ARBA00008791"/>
    </source>
</evidence>
<comment type="caution">
    <text evidence="3">The sequence shown here is derived from an EMBL/GenBank/DDBJ whole genome shotgun (WGS) entry which is preliminary data.</text>
</comment>
<comment type="similarity">
    <text evidence="1">Belongs to the universal stress protein A family.</text>
</comment>
<dbReference type="EMBL" id="JBHSGG010000024">
    <property type="protein sequence ID" value="MFC4728281.1"/>
    <property type="molecule type" value="Genomic_DNA"/>
</dbReference>
<feature type="domain" description="UspA" evidence="2">
    <location>
        <begin position="1"/>
        <end position="110"/>
    </location>
</feature>
<gene>
    <name evidence="3" type="ORF">ACFO3Q_08875</name>
</gene>
<dbReference type="InterPro" id="IPR006015">
    <property type="entry name" value="Universal_stress_UspA"/>
</dbReference>
<feature type="domain" description="UspA" evidence="2">
    <location>
        <begin position="158"/>
        <end position="279"/>
    </location>
</feature>
<dbReference type="PANTHER" id="PTHR46268:SF15">
    <property type="entry name" value="UNIVERSAL STRESS PROTEIN HP_0031"/>
    <property type="match status" value="1"/>
</dbReference>
<dbReference type="Proteomes" id="UP001595892">
    <property type="component" value="Unassembled WGS sequence"/>
</dbReference>
<organism evidence="3 4">
    <name type="scientific">Coralloluteibacterium thermophilum</name>
    <dbReference type="NCBI Taxonomy" id="2707049"/>
    <lineage>
        <taxon>Bacteria</taxon>
        <taxon>Pseudomonadati</taxon>
        <taxon>Pseudomonadota</taxon>
        <taxon>Gammaproteobacteria</taxon>
        <taxon>Lysobacterales</taxon>
        <taxon>Lysobacteraceae</taxon>
        <taxon>Coralloluteibacterium</taxon>
    </lineage>
</organism>
<keyword evidence="4" id="KW-1185">Reference proteome</keyword>
<dbReference type="PANTHER" id="PTHR46268">
    <property type="entry name" value="STRESS RESPONSE PROTEIN NHAX"/>
    <property type="match status" value="1"/>
</dbReference>
<dbReference type="InterPro" id="IPR006016">
    <property type="entry name" value="UspA"/>
</dbReference>